<reference evidence="2" key="1">
    <citation type="submission" date="2017-02" db="UniProtKB">
        <authorList>
            <consortium name="WormBaseParasite"/>
        </authorList>
    </citation>
    <scope>IDENTIFICATION</scope>
</reference>
<sequence length="119" mass="13533">MKQYHMAATERSEINGKIKSKESMGRSKIEKLDGINNVGHKSSIILMESLDFLHFLRKIQYDHRQLPENHDGGSVDIQVSIVVSSIRAVSEVTMVKFLQALLTSPGCFFILDENTFFFL</sequence>
<evidence type="ECO:0000313" key="1">
    <source>
        <dbReference type="Proteomes" id="UP000036681"/>
    </source>
</evidence>
<name>A0A0M3IUW0_ASCLU</name>
<dbReference type="WBParaSite" id="ALUE_0002253801-mRNA-1">
    <property type="protein sequence ID" value="ALUE_0002253801-mRNA-1"/>
    <property type="gene ID" value="ALUE_0002253801"/>
</dbReference>
<protein>
    <submittedName>
        <fullName evidence="2">Pentatricopeptide repeat-containing protein</fullName>
    </submittedName>
</protein>
<accession>A0A0M3IUW0</accession>
<evidence type="ECO:0000313" key="2">
    <source>
        <dbReference type="WBParaSite" id="ALUE_0002253801-mRNA-1"/>
    </source>
</evidence>
<dbReference type="AlphaFoldDB" id="A0A0M3IUW0"/>
<keyword evidence="1" id="KW-1185">Reference proteome</keyword>
<dbReference type="Proteomes" id="UP000036681">
    <property type="component" value="Unplaced"/>
</dbReference>
<proteinExistence type="predicted"/>
<organism evidence="1 2">
    <name type="scientific">Ascaris lumbricoides</name>
    <name type="common">Giant roundworm</name>
    <dbReference type="NCBI Taxonomy" id="6252"/>
    <lineage>
        <taxon>Eukaryota</taxon>
        <taxon>Metazoa</taxon>
        <taxon>Ecdysozoa</taxon>
        <taxon>Nematoda</taxon>
        <taxon>Chromadorea</taxon>
        <taxon>Rhabditida</taxon>
        <taxon>Spirurina</taxon>
        <taxon>Ascaridomorpha</taxon>
        <taxon>Ascaridoidea</taxon>
        <taxon>Ascarididae</taxon>
        <taxon>Ascaris</taxon>
    </lineage>
</organism>